<dbReference type="PROSITE" id="PS50113">
    <property type="entry name" value="PAC"/>
    <property type="match status" value="1"/>
</dbReference>
<feature type="domain" description="GGDEF" evidence="5">
    <location>
        <begin position="242"/>
        <end position="374"/>
    </location>
</feature>
<dbReference type="Proteomes" id="UP000010808">
    <property type="component" value="Chromosome"/>
</dbReference>
<dbReference type="InterPro" id="IPR043128">
    <property type="entry name" value="Rev_trsase/Diguanyl_cyclase"/>
</dbReference>
<dbReference type="AlphaFoldDB" id="L0RIQ4"/>
<dbReference type="KEGG" id="dhy:DESAM_23184"/>
<evidence type="ECO:0000256" key="3">
    <source>
        <dbReference type="SAM" id="Phobius"/>
    </source>
</evidence>
<dbReference type="PANTHER" id="PTHR45138">
    <property type="entry name" value="REGULATORY COMPONENTS OF SENSORY TRANSDUCTION SYSTEM"/>
    <property type="match status" value="1"/>
</dbReference>
<dbReference type="SUPFAM" id="SSF55785">
    <property type="entry name" value="PYP-like sensor domain (PAS domain)"/>
    <property type="match status" value="1"/>
</dbReference>
<evidence type="ECO:0000259" key="5">
    <source>
        <dbReference type="PROSITE" id="PS50887"/>
    </source>
</evidence>
<gene>
    <name evidence="6" type="ORF">DESAM_23184</name>
</gene>
<dbReference type="NCBIfam" id="TIGR00254">
    <property type="entry name" value="GGDEF"/>
    <property type="match status" value="1"/>
</dbReference>
<dbReference type="FunFam" id="3.30.70.270:FF:000001">
    <property type="entry name" value="Diguanylate cyclase domain protein"/>
    <property type="match status" value="1"/>
</dbReference>
<evidence type="ECO:0000259" key="4">
    <source>
        <dbReference type="PROSITE" id="PS50113"/>
    </source>
</evidence>
<keyword evidence="3" id="KW-0812">Transmembrane</keyword>
<proteinExistence type="predicted"/>
<dbReference type="Gene3D" id="3.30.70.270">
    <property type="match status" value="1"/>
</dbReference>
<dbReference type="PANTHER" id="PTHR45138:SF9">
    <property type="entry name" value="DIGUANYLATE CYCLASE DGCM-RELATED"/>
    <property type="match status" value="1"/>
</dbReference>
<dbReference type="SMART" id="SM00267">
    <property type="entry name" value="GGDEF"/>
    <property type="match status" value="1"/>
</dbReference>
<dbReference type="Pfam" id="PF00990">
    <property type="entry name" value="GGDEF"/>
    <property type="match status" value="1"/>
</dbReference>
<dbReference type="PATRIC" id="fig|1121451.3.peg.3391"/>
<name>L0RIQ4_9BACT</name>
<sequence>MSLFKLVAVEGYKYLFTACLIVMMLILCVAAAVSYCYVFEGMYRDDLWMIGFILSALMAETLFILWLVVNVRRCNVALQVVHDEWESIYENSQVGIAFFKGGRHFVKGNQHLAEILGYKSPEEMKGLSLSLVHKSEKHYREFGEKYYKVLSSGPRLHIEYQLMKKDGTPVWCMLAGKAVDKSVPPDLDKGIVWIIDDISERKKLEDDLRKLAETDELTQLKNRRSFMTAARVEFERFNRYNSPLSVIMVDIDHFKMVNDNYGHDVGDAVLKAFADICRKQFRDMDIIGRIGGEEFAVLLPATAIADVATAAKRMCDACRNTRIHAGNNILKITASFGVASAEEVADVHGLLQQADRALYKAKRNGRDRVEFFCKSE</sequence>
<evidence type="ECO:0000313" key="6">
    <source>
        <dbReference type="EMBL" id="CCO25451.1"/>
    </source>
</evidence>
<dbReference type="NCBIfam" id="TIGR00229">
    <property type="entry name" value="sensory_box"/>
    <property type="match status" value="1"/>
</dbReference>
<dbReference type="EMBL" id="FO203522">
    <property type="protein sequence ID" value="CCO25451.1"/>
    <property type="molecule type" value="Genomic_DNA"/>
</dbReference>
<feature type="domain" description="PAC" evidence="4">
    <location>
        <begin position="156"/>
        <end position="210"/>
    </location>
</feature>
<dbReference type="GO" id="GO:0052621">
    <property type="term" value="F:diguanylate cyclase activity"/>
    <property type="evidence" value="ECO:0007669"/>
    <property type="project" value="UniProtKB-EC"/>
</dbReference>
<keyword evidence="7" id="KW-1185">Reference proteome</keyword>
<dbReference type="STRING" id="1121451.DESAM_23184"/>
<dbReference type="SUPFAM" id="SSF55073">
    <property type="entry name" value="Nucleotide cyclase"/>
    <property type="match status" value="1"/>
</dbReference>
<dbReference type="HOGENOM" id="CLU_000445_11_4_7"/>
<dbReference type="InterPro" id="IPR029787">
    <property type="entry name" value="Nucleotide_cyclase"/>
</dbReference>
<dbReference type="InterPro" id="IPR035965">
    <property type="entry name" value="PAS-like_dom_sf"/>
</dbReference>
<evidence type="ECO:0000256" key="2">
    <source>
        <dbReference type="ARBA" id="ARBA00034247"/>
    </source>
</evidence>
<dbReference type="Pfam" id="PF13426">
    <property type="entry name" value="PAS_9"/>
    <property type="match status" value="1"/>
</dbReference>
<dbReference type="RefSeq" id="WP_015338048.1">
    <property type="nucleotide sequence ID" value="NC_020055.1"/>
</dbReference>
<reference evidence="6 7" key="1">
    <citation type="submission" date="2012-10" db="EMBL/GenBank/DDBJ databases">
        <authorList>
            <person name="Genoscope - CEA"/>
        </authorList>
    </citation>
    <scope>NUCLEOTIDE SEQUENCE [LARGE SCALE GENOMIC DNA]</scope>
    <source>
        <strain evidence="7">AM13 / DSM 14728</strain>
    </source>
</reference>
<dbReference type="InterPro" id="IPR000014">
    <property type="entry name" value="PAS"/>
</dbReference>
<accession>L0RIQ4</accession>
<dbReference type="OrthoDB" id="5460745at2"/>
<dbReference type="EC" id="2.7.7.65" evidence="1"/>
<dbReference type="eggNOG" id="COG3706">
    <property type="taxonomic scope" value="Bacteria"/>
</dbReference>
<dbReference type="PROSITE" id="PS50887">
    <property type="entry name" value="GGDEF"/>
    <property type="match status" value="1"/>
</dbReference>
<dbReference type="InterPro" id="IPR000160">
    <property type="entry name" value="GGDEF_dom"/>
</dbReference>
<dbReference type="InterPro" id="IPR000700">
    <property type="entry name" value="PAS-assoc_C"/>
</dbReference>
<evidence type="ECO:0000313" key="7">
    <source>
        <dbReference type="Proteomes" id="UP000010808"/>
    </source>
</evidence>
<keyword evidence="3" id="KW-1133">Transmembrane helix</keyword>
<dbReference type="CDD" id="cd01949">
    <property type="entry name" value="GGDEF"/>
    <property type="match status" value="1"/>
</dbReference>
<protein>
    <recommendedName>
        <fullName evidence="1">diguanylate cyclase</fullName>
        <ecNumber evidence="1">2.7.7.65</ecNumber>
    </recommendedName>
</protein>
<feature type="transmembrane region" description="Helical" evidence="3">
    <location>
        <begin position="47"/>
        <end position="69"/>
    </location>
</feature>
<keyword evidence="3" id="KW-0472">Membrane</keyword>
<dbReference type="InterPro" id="IPR050469">
    <property type="entry name" value="Diguanylate_Cyclase"/>
</dbReference>
<dbReference type="CDD" id="cd00130">
    <property type="entry name" value="PAS"/>
    <property type="match status" value="1"/>
</dbReference>
<evidence type="ECO:0000256" key="1">
    <source>
        <dbReference type="ARBA" id="ARBA00012528"/>
    </source>
</evidence>
<organism evidence="6 7">
    <name type="scientific">Maridesulfovibrio hydrothermalis AM13 = DSM 14728</name>
    <dbReference type="NCBI Taxonomy" id="1121451"/>
    <lineage>
        <taxon>Bacteria</taxon>
        <taxon>Pseudomonadati</taxon>
        <taxon>Thermodesulfobacteriota</taxon>
        <taxon>Desulfovibrionia</taxon>
        <taxon>Desulfovibrionales</taxon>
        <taxon>Desulfovibrionaceae</taxon>
        <taxon>Maridesulfovibrio</taxon>
    </lineage>
</organism>
<feature type="transmembrane region" description="Helical" evidence="3">
    <location>
        <begin position="12"/>
        <end position="35"/>
    </location>
</feature>
<comment type="catalytic activity">
    <reaction evidence="2">
        <text>2 GTP = 3',3'-c-di-GMP + 2 diphosphate</text>
        <dbReference type="Rhea" id="RHEA:24898"/>
        <dbReference type="ChEBI" id="CHEBI:33019"/>
        <dbReference type="ChEBI" id="CHEBI:37565"/>
        <dbReference type="ChEBI" id="CHEBI:58805"/>
        <dbReference type="EC" id="2.7.7.65"/>
    </reaction>
</comment>
<dbReference type="Gene3D" id="3.30.450.20">
    <property type="entry name" value="PAS domain"/>
    <property type="match status" value="1"/>
</dbReference>